<keyword evidence="4" id="KW-1185">Reference proteome</keyword>
<dbReference type="EMBL" id="KV700382">
    <property type="protein sequence ID" value="OCF21437.1"/>
    <property type="molecule type" value="Genomic_DNA"/>
</dbReference>
<evidence type="ECO:0000313" key="4">
    <source>
        <dbReference type="Proteomes" id="UP000092730"/>
    </source>
</evidence>
<evidence type="ECO:0000313" key="2">
    <source>
        <dbReference type="EMBL" id="OCF21437.1"/>
    </source>
</evidence>
<dbReference type="OrthoDB" id="2569556at2759"/>
<sequence length="223" mass="25081">MNTPSALRRTTRTLRSLRPFSSSSSTSSKSTYPPSKSDGRRLSSSTLRSLISLHHSSAGFLHDPKDLTTGFDNTFRYTTEEPYYRSFNDTHTTAQTNAQMTPPGGLENLVEKPKCSEARGLDFRRGRTLREVEGVSLTFKETYDIWSERDGHRGGRGGDEQFLTDRELRVQEALYGTWERGGQGMGSRVQPGLDGVLEFVDAKGKSVREYAEEWKNRDKGEGQ</sequence>
<name>A0A1B9FRN7_9TREE</name>
<dbReference type="Proteomes" id="UP000092730">
    <property type="component" value="Chromosome 3"/>
</dbReference>
<reference evidence="3" key="4">
    <citation type="submission" date="2024-02" db="EMBL/GenBank/DDBJ databases">
        <title>Comparative genomics of Cryptococcus and Kwoniella reveals pathogenesis evolution and contrasting modes of karyotype evolution via chromosome fusion or intercentromeric recombination.</title>
        <authorList>
            <person name="Coelho M.A."/>
            <person name="David-Palma M."/>
            <person name="Shea T."/>
            <person name="Bowers K."/>
            <person name="McGinley-Smith S."/>
            <person name="Mohammad A.W."/>
            <person name="Gnirke A."/>
            <person name="Yurkov A.M."/>
            <person name="Nowrousian M."/>
            <person name="Sun S."/>
            <person name="Cuomo C.A."/>
            <person name="Heitman J."/>
        </authorList>
    </citation>
    <scope>NUCLEOTIDE SEQUENCE</scope>
    <source>
        <strain evidence="3">CBS 10118</strain>
    </source>
</reference>
<dbReference type="EMBL" id="CP144543">
    <property type="protein sequence ID" value="WVW82804.1"/>
    <property type="molecule type" value="Genomic_DNA"/>
</dbReference>
<protein>
    <submittedName>
        <fullName evidence="2">Uncharacterized protein</fullName>
    </submittedName>
</protein>
<dbReference type="KEGG" id="kbi:30213515"/>
<dbReference type="VEuPathDB" id="FungiDB:I302_09116"/>
<dbReference type="GeneID" id="30213515"/>
<reference evidence="2" key="3">
    <citation type="submission" date="2016-07" db="EMBL/GenBank/DDBJ databases">
        <title>Evolution of pathogenesis and genome organization in the Tremellales.</title>
        <authorList>
            <person name="Cuomo C."/>
            <person name="Litvintseva A."/>
            <person name="Heitman J."/>
            <person name="Chen Y."/>
            <person name="Sun S."/>
            <person name="Springer D."/>
            <person name="Dromer F."/>
            <person name="Young S."/>
            <person name="Zeng Q."/>
            <person name="Chapman S."/>
            <person name="Gujja S."/>
            <person name="Saif S."/>
            <person name="Birren B."/>
        </authorList>
    </citation>
    <scope>NUCLEOTIDE SEQUENCE</scope>
    <source>
        <strain evidence="2">CBS 10118</strain>
    </source>
</reference>
<reference evidence="2" key="1">
    <citation type="submission" date="2013-07" db="EMBL/GenBank/DDBJ databases">
        <title>The Genome Sequence of Cryptococcus bestiolae CBS10118.</title>
        <authorList>
            <consortium name="The Broad Institute Genome Sequencing Platform"/>
            <person name="Cuomo C."/>
            <person name="Litvintseva A."/>
            <person name="Chen Y."/>
            <person name="Heitman J."/>
            <person name="Sun S."/>
            <person name="Springer D."/>
            <person name="Dromer F."/>
            <person name="Young S.K."/>
            <person name="Zeng Q."/>
            <person name="Gargeya S."/>
            <person name="Fitzgerald M."/>
            <person name="Abouelleil A."/>
            <person name="Alvarado L."/>
            <person name="Berlin A.M."/>
            <person name="Chapman S.B."/>
            <person name="Dewar J."/>
            <person name="Goldberg J."/>
            <person name="Griggs A."/>
            <person name="Gujja S."/>
            <person name="Hansen M."/>
            <person name="Howarth C."/>
            <person name="Imamovic A."/>
            <person name="Larimer J."/>
            <person name="McCowan C."/>
            <person name="Murphy C."/>
            <person name="Pearson M."/>
            <person name="Priest M."/>
            <person name="Roberts A."/>
            <person name="Saif S."/>
            <person name="Shea T."/>
            <person name="Sykes S."/>
            <person name="Wortman J."/>
            <person name="Nusbaum C."/>
            <person name="Birren B."/>
        </authorList>
    </citation>
    <scope>NUCLEOTIDE SEQUENCE [LARGE SCALE GENOMIC DNA]</scope>
    <source>
        <strain evidence="2">CBS 10118</strain>
    </source>
</reference>
<dbReference type="AlphaFoldDB" id="A0A1B9FRN7"/>
<evidence type="ECO:0000313" key="3">
    <source>
        <dbReference type="EMBL" id="WVW82804.1"/>
    </source>
</evidence>
<gene>
    <name evidence="2" type="ORF">I302_09116</name>
    <name evidence="3" type="ORF">I302_104815</name>
</gene>
<reference evidence="3" key="2">
    <citation type="submission" date="2013-07" db="EMBL/GenBank/DDBJ databases">
        <authorList>
            <consortium name="The Broad Institute Genome Sequencing Platform"/>
            <person name="Cuomo C."/>
            <person name="Litvintseva A."/>
            <person name="Chen Y."/>
            <person name="Heitman J."/>
            <person name="Sun S."/>
            <person name="Springer D."/>
            <person name="Dromer F."/>
            <person name="Young S.K."/>
            <person name="Zeng Q."/>
            <person name="Gargeya S."/>
            <person name="Fitzgerald M."/>
            <person name="Abouelleil A."/>
            <person name="Alvarado L."/>
            <person name="Berlin A.M."/>
            <person name="Chapman S.B."/>
            <person name="Dewar J."/>
            <person name="Goldberg J."/>
            <person name="Griggs A."/>
            <person name="Gujja S."/>
            <person name="Hansen M."/>
            <person name="Howarth C."/>
            <person name="Imamovic A."/>
            <person name="Larimer J."/>
            <person name="McCowan C."/>
            <person name="Murphy C."/>
            <person name="Pearson M."/>
            <person name="Priest M."/>
            <person name="Roberts A."/>
            <person name="Saif S."/>
            <person name="Shea T."/>
            <person name="Sykes S."/>
            <person name="Wortman J."/>
            <person name="Nusbaum C."/>
            <person name="Birren B."/>
        </authorList>
    </citation>
    <scope>NUCLEOTIDE SEQUENCE</scope>
    <source>
        <strain evidence="3">CBS 10118</strain>
    </source>
</reference>
<proteinExistence type="predicted"/>
<dbReference type="RefSeq" id="XP_019042507.1">
    <property type="nucleotide sequence ID" value="XM_019195684.1"/>
</dbReference>
<evidence type="ECO:0000256" key="1">
    <source>
        <dbReference type="SAM" id="MobiDB-lite"/>
    </source>
</evidence>
<accession>A0A1B9FRN7</accession>
<organism evidence="2">
    <name type="scientific">Kwoniella bestiolae CBS 10118</name>
    <dbReference type="NCBI Taxonomy" id="1296100"/>
    <lineage>
        <taxon>Eukaryota</taxon>
        <taxon>Fungi</taxon>
        <taxon>Dikarya</taxon>
        <taxon>Basidiomycota</taxon>
        <taxon>Agaricomycotina</taxon>
        <taxon>Tremellomycetes</taxon>
        <taxon>Tremellales</taxon>
        <taxon>Cryptococcaceae</taxon>
        <taxon>Kwoniella</taxon>
    </lineage>
</organism>
<feature type="region of interest" description="Disordered" evidence="1">
    <location>
        <begin position="1"/>
        <end position="43"/>
    </location>
</feature>